<reference evidence="1 3" key="1">
    <citation type="journal article" date="2011" name="Nature">
        <title>The Medicago genome provides insight into the evolution of rhizobial symbioses.</title>
        <authorList>
            <person name="Young N.D."/>
            <person name="Debelle F."/>
            <person name="Oldroyd G.E."/>
            <person name="Geurts R."/>
            <person name="Cannon S.B."/>
            <person name="Udvardi M.K."/>
            <person name="Benedito V.A."/>
            <person name="Mayer K.F."/>
            <person name="Gouzy J."/>
            <person name="Schoof H."/>
            <person name="Van de Peer Y."/>
            <person name="Proost S."/>
            <person name="Cook D.R."/>
            <person name="Meyers B.C."/>
            <person name="Spannagl M."/>
            <person name="Cheung F."/>
            <person name="De Mita S."/>
            <person name="Krishnakumar V."/>
            <person name="Gundlach H."/>
            <person name="Zhou S."/>
            <person name="Mudge J."/>
            <person name="Bharti A.K."/>
            <person name="Murray J.D."/>
            <person name="Naoumkina M.A."/>
            <person name="Rosen B."/>
            <person name="Silverstein K.A."/>
            <person name="Tang H."/>
            <person name="Rombauts S."/>
            <person name="Zhao P.X."/>
            <person name="Zhou P."/>
            <person name="Barbe V."/>
            <person name="Bardou P."/>
            <person name="Bechner M."/>
            <person name="Bellec A."/>
            <person name="Berger A."/>
            <person name="Berges H."/>
            <person name="Bidwell S."/>
            <person name="Bisseling T."/>
            <person name="Choisne N."/>
            <person name="Couloux A."/>
            <person name="Denny R."/>
            <person name="Deshpande S."/>
            <person name="Dai X."/>
            <person name="Doyle J.J."/>
            <person name="Dudez A.M."/>
            <person name="Farmer A.D."/>
            <person name="Fouteau S."/>
            <person name="Franken C."/>
            <person name="Gibelin C."/>
            <person name="Gish J."/>
            <person name="Goldstein S."/>
            <person name="Gonzalez A.J."/>
            <person name="Green P.J."/>
            <person name="Hallab A."/>
            <person name="Hartog M."/>
            <person name="Hua A."/>
            <person name="Humphray S.J."/>
            <person name="Jeong D.H."/>
            <person name="Jing Y."/>
            <person name="Jocker A."/>
            <person name="Kenton S.M."/>
            <person name="Kim D.J."/>
            <person name="Klee K."/>
            <person name="Lai H."/>
            <person name="Lang C."/>
            <person name="Lin S."/>
            <person name="Macmil S.L."/>
            <person name="Magdelenat G."/>
            <person name="Matthews L."/>
            <person name="McCorrison J."/>
            <person name="Monaghan E.L."/>
            <person name="Mun J.H."/>
            <person name="Najar F.Z."/>
            <person name="Nicholson C."/>
            <person name="Noirot C."/>
            <person name="O'Bleness M."/>
            <person name="Paule C.R."/>
            <person name="Poulain J."/>
            <person name="Prion F."/>
            <person name="Qin B."/>
            <person name="Qu C."/>
            <person name="Retzel E.F."/>
            <person name="Riddle C."/>
            <person name="Sallet E."/>
            <person name="Samain S."/>
            <person name="Samson N."/>
            <person name="Sanders I."/>
            <person name="Saurat O."/>
            <person name="Scarpelli C."/>
            <person name="Schiex T."/>
            <person name="Segurens B."/>
            <person name="Severin A.J."/>
            <person name="Sherrier D.J."/>
            <person name="Shi R."/>
            <person name="Sims S."/>
            <person name="Singer S.R."/>
            <person name="Sinharoy S."/>
            <person name="Sterck L."/>
            <person name="Viollet A."/>
            <person name="Wang B.B."/>
            <person name="Wang K."/>
            <person name="Wang M."/>
            <person name="Wang X."/>
            <person name="Warfsmann J."/>
            <person name="Weissenbach J."/>
            <person name="White D.D."/>
            <person name="White J.D."/>
            <person name="Wiley G.B."/>
            <person name="Wincker P."/>
            <person name="Xing Y."/>
            <person name="Yang L."/>
            <person name="Yao Z."/>
            <person name="Ying F."/>
            <person name="Zhai J."/>
            <person name="Zhou L."/>
            <person name="Zuber A."/>
            <person name="Denarie J."/>
            <person name="Dixon R.A."/>
            <person name="May G.D."/>
            <person name="Schwartz D.C."/>
            <person name="Rogers J."/>
            <person name="Quetier F."/>
            <person name="Town C.D."/>
            <person name="Roe B.A."/>
        </authorList>
    </citation>
    <scope>NUCLEOTIDE SEQUENCE [LARGE SCALE GENOMIC DNA]</scope>
    <source>
        <strain evidence="1">A17</strain>
        <strain evidence="2 3">cv. Jemalong A17</strain>
    </source>
</reference>
<evidence type="ECO:0000313" key="3">
    <source>
        <dbReference type="Proteomes" id="UP000002051"/>
    </source>
</evidence>
<sequence>MGKPNPGIPIFRSCLRSFWYLSLPFLCDFWNGWDFSLSNWTRIKEGRPVAIDALLMRDGEGRC</sequence>
<evidence type="ECO:0000313" key="1">
    <source>
        <dbReference type="EMBL" id="AES74166.1"/>
    </source>
</evidence>
<dbReference type="HOGENOM" id="CLU_2889143_0_0_1"/>
<reference evidence="1 3" key="2">
    <citation type="journal article" date="2014" name="BMC Genomics">
        <title>An improved genome release (version Mt4.0) for the model legume Medicago truncatula.</title>
        <authorList>
            <person name="Tang H."/>
            <person name="Krishnakumar V."/>
            <person name="Bidwell S."/>
            <person name="Rosen B."/>
            <person name="Chan A."/>
            <person name="Zhou S."/>
            <person name="Gentzbittel L."/>
            <person name="Childs K.L."/>
            <person name="Yandell M."/>
            <person name="Gundlach H."/>
            <person name="Mayer K.F."/>
            <person name="Schwartz D.C."/>
            <person name="Town C.D."/>
        </authorList>
    </citation>
    <scope>GENOME REANNOTATION</scope>
    <source>
        <strain evidence="2 3">cv. Jemalong A17</strain>
    </source>
</reference>
<organism evidence="1 3">
    <name type="scientific">Medicago truncatula</name>
    <name type="common">Barrel medic</name>
    <name type="synonym">Medicago tribuloides</name>
    <dbReference type="NCBI Taxonomy" id="3880"/>
    <lineage>
        <taxon>Eukaryota</taxon>
        <taxon>Viridiplantae</taxon>
        <taxon>Streptophyta</taxon>
        <taxon>Embryophyta</taxon>
        <taxon>Tracheophyta</taxon>
        <taxon>Spermatophyta</taxon>
        <taxon>Magnoliopsida</taxon>
        <taxon>eudicotyledons</taxon>
        <taxon>Gunneridae</taxon>
        <taxon>Pentapetalae</taxon>
        <taxon>rosids</taxon>
        <taxon>fabids</taxon>
        <taxon>Fabales</taxon>
        <taxon>Fabaceae</taxon>
        <taxon>Papilionoideae</taxon>
        <taxon>50 kb inversion clade</taxon>
        <taxon>NPAAA clade</taxon>
        <taxon>Hologalegina</taxon>
        <taxon>IRL clade</taxon>
        <taxon>Trifolieae</taxon>
        <taxon>Medicago</taxon>
    </lineage>
</organism>
<dbReference type="EnsemblPlants" id="AES74166">
    <property type="protein sequence ID" value="AES74166"/>
    <property type="gene ID" value="MTR_3g116530"/>
</dbReference>
<proteinExistence type="predicted"/>
<dbReference type="Proteomes" id="UP000002051">
    <property type="component" value="Chromosome 3"/>
</dbReference>
<reference evidence="2" key="3">
    <citation type="submission" date="2015-04" db="UniProtKB">
        <authorList>
            <consortium name="EnsemblPlants"/>
        </authorList>
    </citation>
    <scope>IDENTIFICATION</scope>
    <source>
        <strain evidence="2">cv. Jemalong A17</strain>
    </source>
</reference>
<dbReference type="EMBL" id="CM001219">
    <property type="protein sequence ID" value="AES74166.1"/>
    <property type="molecule type" value="Genomic_DNA"/>
</dbReference>
<keyword evidence="3" id="KW-1185">Reference proteome</keyword>
<name>G7J6K7_MEDTR</name>
<evidence type="ECO:0000313" key="2">
    <source>
        <dbReference type="EnsemblPlants" id="AES74166"/>
    </source>
</evidence>
<accession>G7J6K7</accession>
<protein>
    <submittedName>
        <fullName evidence="1 2">Uncharacterized protein</fullName>
    </submittedName>
</protein>
<dbReference type="PaxDb" id="3880-AES74166"/>
<gene>
    <name evidence="1" type="ordered locus">MTR_3g116530</name>
</gene>
<dbReference type="AlphaFoldDB" id="G7J6K7"/>